<reference evidence="15" key="1">
    <citation type="submission" date="2022-06" db="EMBL/GenBank/DDBJ databases">
        <title>A novel DMS-producing enzyme.</title>
        <authorList>
            <person name="Zhang Y."/>
        </authorList>
    </citation>
    <scope>NUCLEOTIDE SEQUENCE</scope>
    <source>
        <strain evidence="15">RT37</strain>
    </source>
</reference>
<evidence type="ECO:0000256" key="10">
    <source>
        <dbReference type="ARBA" id="ARBA00029447"/>
    </source>
</evidence>
<accession>A0AAU7KJ24</accession>
<evidence type="ECO:0000256" key="8">
    <source>
        <dbReference type="ARBA" id="ARBA00023136"/>
    </source>
</evidence>
<comment type="similarity">
    <text evidence="10">Belongs to the methyl-accepting chemotaxis (MCP) protein family.</text>
</comment>
<keyword evidence="6 12" id="KW-0812">Transmembrane</keyword>
<comment type="subcellular location">
    <subcellularLocation>
        <location evidence="1">Cell inner membrane</location>
        <topology evidence="1">Multi-pass membrane protein</topology>
    </subcellularLocation>
</comment>
<keyword evidence="7 12" id="KW-1133">Transmembrane helix</keyword>
<dbReference type="CDD" id="cd11386">
    <property type="entry name" value="MCP_signal"/>
    <property type="match status" value="1"/>
</dbReference>
<evidence type="ECO:0000313" key="15">
    <source>
        <dbReference type="EMBL" id="XBO70903.1"/>
    </source>
</evidence>
<dbReference type="PANTHER" id="PTHR43531">
    <property type="entry name" value="PROTEIN ICFG"/>
    <property type="match status" value="1"/>
</dbReference>
<dbReference type="Gene3D" id="1.20.120.30">
    <property type="entry name" value="Aspartate receptor, ligand-binding domain"/>
    <property type="match status" value="1"/>
</dbReference>
<dbReference type="GO" id="GO:0004888">
    <property type="term" value="F:transmembrane signaling receptor activity"/>
    <property type="evidence" value="ECO:0007669"/>
    <property type="project" value="InterPro"/>
</dbReference>
<keyword evidence="9 11" id="KW-0807">Transducer</keyword>
<dbReference type="RefSeq" id="WP_348827248.1">
    <property type="nucleotide sequence ID" value="NZ_CP098827.1"/>
</dbReference>
<evidence type="ECO:0000259" key="14">
    <source>
        <dbReference type="PROSITE" id="PS50885"/>
    </source>
</evidence>
<dbReference type="Pfam" id="PF00672">
    <property type="entry name" value="HAMP"/>
    <property type="match status" value="1"/>
</dbReference>
<evidence type="ECO:0000259" key="13">
    <source>
        <dbReference type="PROSITE" id="PS50111"/>
    </source>
</evidence>
<evidence type="ECO:0000256" key="5">
    <source>
        <dbReference type="ARBA" id="ARBA00022519"/>
    </source>
</evidence>
<dbReference type="SMART" id="SM00283">
    <property type="entry name" value="MA"/>
    <property type="match status" value="1"/>
</dbReference>
<sequence>MTSFRTLSIRASGLLALSLFLILMVGLGGLGLYANQQGREAFDVMRDEHVGQFRLLNLAQTRVFRSRVEMDRAARLTRVPSFDRPGPVIASAETLLSEAREAFEAFMAIDVGEAQADNKATLERHFRSLVSTGLELQLMLLKEGDLGAYDSGQARLTSMSQAFVDSVEAFSTLALEQEEGLAAGFRHLADSMNLALAAALTLALVLAMAMALTVRRYLLVPLKQLLEHFEAMAQGRLERRLPDMGSSEVGQLYRGVESLRRALVKNIRGIRETSDDLRHNAERMLDDGRELATRTQRQASALEQTVASLEQLTATVAQTVQHLGDANRLAGDVGKRASKGSEGVAAVAAAMDEIQRHADQVQAMVKLIDDIAFQTNLLALNASVEAARAGEHGRGFAVVAAEVRGLAARSAEAAGEIRSLTGASSKSVADGARQSRAADLSIQGIAAAVGQLGGRIAELEQAAGEQHQGLDQIHRAMAEIDAVTQRNAQMVERSREEAERLTGTALALGQSSAHMQLSDEDDDTCIGEMTVRTQRSWWRGLQAWRERRQARRLTQGVSA</sequence>
<organism evidence="15">
    <name type="scientific">Halomonas sp. RT37</name>
    <dbReference type="NCBI Taxonomy" id="2950872"/>
    <lineage>
        <taxon>Bacteria</taxon>
        <taxon>Pseudomonadati</taxon>
        <taxon>Pseudomonadota</taxon>
        <taxon>Gammaproteobacteria</taxon>
        <taxon>Oceanospirillales</taxon>
        <taxon>Halomonadaceae</taxon>
        <taxon>Halomonas</taxon>
    </lineage>
</organism>
<feature type="domain" description="HAMP" evidence="14">
    <location>
        <begin position="216"/>
        <end position="268"/>
    </location>
</feature>
<evidence type="ECO:0000256" key="1">
    <source>
        <dbReference type="ARBA" id="ARBA00004429"/>
    </source>
</evidence>
<dbReference type="PROSITE" id="PS50885">
    <property type="entry name" value="HAMP"/>
    <property type="match status" value="1"/>
</dbReference>
<dbReference type="SMART" id="SM00304">
    <property type="entry name" value="HAMP"/>
    <property type="match status" value="1"/>
</dbReference>
<feature type="transmembrane region" description="Helical" evidence="12">
    <location>
        <begin position="194"/>
        <end position="214"/>
    </location>
</feature>
<dbReference type="SUPFAM" id="SSF58104">
    <property type="entry name" value="Methyl-accepting chemotaxis protein (MCP) signaling domain"/>
    <property type="match status" value="1"/>
</dbReference>
<dbReference type="InterPro" id="IPR004090">
    <property type="entry name" value="Chemotax_Me-accpt_rcpt"/>
</dbReference>
<dbReference type="AlphaFoldDB" id="A0AAU7KJ24"/>
<dbReference type="Pfam" id="PF00015">
    <property type="entry name" value="MCPsignal"/>
    <property type="match status" value="1"/>
</dbReference>
<evidence type="ECO:0000256" key="7">
    <source>
        <dbReference type="ARBA" id="ARBA00022989"/>
    </source>
</evidence>
<dbReference type="Pfam" id="PF02203">
    <property type="entry name" value="TarH"/>
    <property type="match status" value="1"/>
</dbReference>
<dbReference type="InterPro" id="IPR003660">
    <property type="entry name" value="HAMP_dom"/>
</dbReference>
<dbReference type="InterPro" id="IPR035440">
    <property type="entry name" value="4HB_MCP_dom_sf"/>
</dbReference>
<evidence type="ECO:0000256" key="2">
    <source>
        <dbReference type="ARBA" id="ARBA00022475"/>
    </source>
</evidence>
<dbReference type="CDD" id="cd06225">
    <property type="entry name" value="HAMP"/>
    <property type="match status" value="1"/>
</dbReference>
<evidence type="ECO:0000256" key="9">
    <source>
        <dbReference type="ARBA" id="ARBA00023224"/>
    </source>
</evidence>
<dbReference type="SUPFAM" id="SSF47170">
    <property type="entry name" value="Aspartate receptor, ligand-binding domain"/>
    <property type="match status" value="1"/>
</dbReference>
<keyword evidence="5" id="KW-0997">Cell inner membrane</keyword>
<proteinExistence type="inferred from homology"/>
<keyword evidence="8 12" id="KW-0472">Membrane</keyword>
<dbReference type="PROSITE" id="PS50111">
    <property type="entry name" value="CHEMOTAXIS_TRANSDUC_2"/>
    <property type="match status" value="1"/>
</dbReference>
<gene>
    <name evidence="15" type="ORF">NFG58_20260</name>
</gene>
<feature type="transmembrane region" description="Helical" evidence="12">
    <location>
        <begin position="12"/>
        <end position="34"/>
    </location>
</feature>
<dbReference type="GO" id="GO:0006935">
    <property type="term" value="P:chemotaxis"/>
    <property type="evidence" value="ECO:0007669"/>
    <property type="project" value="UniProtKB-KW"/>
</dbReference>
<keyword evidence="3" id="KW-0488">Methylation</keyword>
<dbReference type="PANTHER" id="PTHR43531:SF14">
    <property type="entry name" value="METHYL-ACCEPTING CHEMOTAXIS PROTEIN I-RELATED"/>
    <property type="match status" value="1"/>
</dbReference>
<dbReference type="PRINTS" id="PR00260">
    <property type="entry name" value="CHEMTRNSDUCR"/>
</dbReference>
<dbReference type="EMBL" id="CP098827">
    <property type="protein sequence ID" value="XBO70903.1"/>
    <property type="molecule type" value="Genomic_DNA"/>
</dbReference>
<evidence type="ECO:0000256" key="11">
    <source>
        <dbReference type="PROSITE-ProRule" id="PRU00284"/>
    </source>
</evidence>
<dbReference type="GO" id="GO:0005886">
    <property type="term" value="C:plasma membrane"/>
    <property type="evidence" value="ECO:0007669"/>
    <property type="project" value="UniProtKB-SubCell"/>
</dbReference>
<dbReference type="InterPro" id="IPR004089">
    <property type="entry name" value="MCPsignal_dom"/>
</dbReference>
<evidence type="ECO:0000256" key="3">
    <source>
        <dbReference type="ARBA" id="ARBA00022481"/>
    </source>
</evidence>
<dbReference type="Gene3D" id="1.10.287.950">
    <property type="entry name" value="Methyl-accepting chemotaxis protein"/>
    <property type="match status" value="1"/>
</dbReference>
<keyword evidence="2" id="KW-1003">Cell membrane</keyword>
<evidence type="ECO:0000256" key="6">
    <source>
        <dbReference type="ARBA" id="ARBA00022692"/>
    </source>
</evidence>
<name>A0AAU7KJ24_9GAMM</name>
<dbReference type="InterPro" id="IPR003122">
    <property type="entry name" value="Tar_rcpt_lig-bd"/>
</dbReference>
<dbReference type="FunFam" id="1.10.287.950:FF:000001">
    <property type="entry name" value="Methyl-accepting chemotaxis sensory transducer"/>
    <property type="match status" value="1"/>
</dbReference>
<evidence type="ECO:0000256" key="4">
    <source>
        <dbReference type="ARBA" id="ARBA00022500"/>
    </source>
</evidence>
<protein>
    <submittedName>
        <fullName evidence="15">Methyl-accepting chemotaxis protein</fullName>
    </submittedName>
</protein>
<dbReference type="GO" id="GO:0007165">
    <property type="term" value="P:signal transduction"/>
    <property type="evidence" value="ECO:0007669"/>
    <property type="project" value="UniProtKB-KW"/>
</dbReference>
<feature type="domain" description="Methyl-accepting transducer" evidence="13">
    <location>
        <begin position="273"/>
        <end position="502"/>
    </location>
</feature>
<keyword evidence="4" id="KW-0145">Chemotaxis</keyword>
<dbReference type="InterPro" id="IPR051310">
    <property type="entry name" value="MCP_chemotaxis"/>
</dbReference>
<evidence type="ECO:0000256" key="12">
    <source>
        <dbReference type="SAM" id="Phobius"/>
    </source>
</evidence>